<evidence type="ECO:0000313" key="3">
    <source>
        <dbReference type="Proteomes" id="UP000198287"/>
    </source>
</evidence>
<protein>
    <submittedName>
        <fullName evidence="2">Putative ubiquitin thioesterase L96</fullName>
    </submittedName>
</protein>
<evidence type="ECO:0000313" key="2">
    <source>
        <dbReference type="EMBL" id="OXA51051.1"/>
    </source>
</evidence>
<dbReference type="EMBL" id="LNIX01000008">
    <property type="protein sequence ID" value="OXA51051.1"/>
    <property type="molecule type" value="Genomic_DNA"/>
</dbReference>
<dbReference type="AlphaFoldDB" id="A0A226E2A7"/>
<proteinExistence type="predicted"/>
<comment type="caution">
    <text evidence="2">The sequence shown here is derived from an EMBL/GenBank/DDBJ whole genome shotgun (WGS) entry which is preliminary data.</text>
</comment>
<dbReference type="InterPro" id="IPR003323">
    <property type="entry name" value="OTU_dom"/>
</dbReference>
<keyword evidence="3" id="KW-1185">Reference proteome</keyword>
<dbReference type="Pfam" id="PF02338">
    <property type="entry name" value="OTU"/>
    <property type="match status" value="1"/>
</dbReference>
<gene>
    <name evidence="2" type="ORF">Fcan01_14011</name>
</gene>
<accession>A0A226E2A7</accession>
<dbReference type="Gene3D" id="3.90.70.80">
    <property type="match status" value="1"/>
</dbReference>
<name>A0A226E2A7_FOLCA</name>
<feature type="domain" description="OTU" evidence="1">
    <location>
        <begin position="17"/>
        <end position="137"/>
    </location>
</feature>
<evidence type="ECO:0000259" key="1">
    <source>
        <dbReference type="Pfam" id="PF02338"/>
    </source>
</evidence>
<reference evidence="2 3" key="1">
    <citation type="submission" date="2015-12" db="EMBL/GenBank/DDBJ databases">
        <title>The genome of Folsomia candida.</title>
        <authorList>
            <person name="Faddeeva A."/>
            <person name="Derks M.F."/>
            <person name="Anvar Y."/>
            <person name="Smit S."/>
            <person name="Van Straalen N."/>
            <person name="Roelofs D."/>
        </authorList>
    </citation>
    <scope>NUCLEOTIDE SEQUENCE [LARGE SCALE GENOMIC DNA]</scope>
    <source>
        <strain evidence="2 3">VU population</strain>
        <tissue evidence="2">Whole body</tissue>
    </source>
</reference>
<sequence>MSHASQPDRFYKVISNPANGDCLFHAISQGLLQHYQVKRSHKKVRKEVVRYLCKLLKTESHTRQEKWSAIVHNELEVWWRVQDYLATGIKDETPSSFSKFRRRYRKKMGSLGEPGTKLELLAAANLFNFNAFYYEMGKNSKNCKGIISFKTSPIPIISFKEIAPPQEPKSTCRRDLCLMHSYDHAINCYAGHWELLIPCNENCQV</sequence>
<dbReference type="Proteomes" id="UP000198287">
    <property type="component" value="Unassembled WGS sequence"/>
</dbReference>
<organism evidence="2 3">
    <name type="scientific">Folsomia candida</name>
    <name type="common">Springtail</name>
    <dbReference type="NCBI Taxonomy" id="158441"/>
    <lineage>
        <taxon>Eukaryota</taxon>
        <taxon>Metazoa</taxon>
        <taxon>Ecdysozoa</taxon>
        <taxon>Arthropoda</taxon>
        <taxon>Hexapoda</taxon>
        <taxon>Collembola</taxon>
        <taxon>Entomobryomorpha</taxon>
        <taxon>Isotomoidea</taxon>
        <taxon>Isotomidae</taxon>
        <taxon>Proisotominae</taxon>
        <taxon>Folsomia</taxon>
    </lineage>
</organism>